<dbReference type="InterPro" id="IPR006170">
    <property type="entry name" value="PBP/GOBP"/>
</dbReference>
<dbReference type="RefSeq" id="XP_011503083.1">
    <property type="nucleotide sequence ID" value="XM_011504781.1"/>
</dbReference>
<dbReference type="KEGG" id="csol:105366363"/>
<evidence type="ECO:0000313" key="3">
    <source>
        <dbReference type="RefSeq" id="XP_011503083.1"/>
    </source>
</evidence>
<dbReference type="AlphaFoldDB" id="A0AAJ7E0E8"/>
<accession>A0AAJ7E0E8</accession>
<feature type="chain" id="PRO_5042460499" evidence="1">
    <location>
        <begin position="19"/>
        <end position="122"/>
    </location>
</feature>
<dbReference type="SUPFAM" id="SSF47565">
    <property type="entry name" value="Insect pheromone/odorant-binding proteins"/>
    <property type="match status" value="1"/>
</dbReference>
<keyword evidence="2" id="KW-1185">Reference proteome</keyword>
<dbReference type="GO" id="GO:0005549">
    <property type="term" value="F:odorant binding"/>
    <property type="evidence" value="ECO:0007669"/>
    <property type="project" value="InterPro"/>
</dbReference>
<reference evidence="3" key="1">
    <citation type="submission" date="2025-08" db="UniProtKB">
        <authorList>
            <consortium name="RefSeq"/>
        </authorList>
    </citation>
    <scope>IDENTIFICATION</scope>
</reference>
<dbReference type="CDD" id="cd23992">
    <property type="entry name" value="PBP_GOBP"/>
    <property type="match status" value="1"/>
</dbReference>
<evidence type="ECO:0000256" key="1">
    <source>
        <dbReference type="SAM" id="SignalP"/>
    </source>
</evidence>
<protein>
    <submittedName>
        <fullName evidence="3">Uncharacterized protein LOC105366363</fullName>
    </submittedName>
</protein>
<dbReference type="InterPro" id="IPR036728">
    <property type="entry name" value="PBP_GOBP_sf"/>
</dbReference>
<dbReference type="Gene3D" id="1.10.238.20">
    <property type="entry name" value="Pheromone/general odorant binding protein domain"/>
    <property type="match status" value="1"/>
</dbReference>
<dbReference type="SMART" id="SM00708">
    <property type="entry name" value="PhBP"/>
    <property type="match status" value="1"/>
</dbReference>
<dbReference type="Proteomes" id="UP000695007">
    <property type="component" value="Unplaced"/>
</dbReference>
<evidence type="ECO:0000313" key="2">
    <source>
        <dbReference type="Proteomes" id="UP000695007"/>
    </source>
</evidence>
<gene>
    <name evidence="3" type="primary">LOC105366363</name>
</gene>
<dbReference type="CTD" id="37270"/>
<organism evidence="2 3">
    <name type="scientific">Ceratosolen solmsi marchali</name>
    <dbReference type="NCBI Taxonomy" id="326594"/>
    <lineage>
        <taxon>Eukaryota</taxon>
        <taxon>Metazoa</taxon>
        <taxon>Ecdysozoa</taxon>
        <taxon>Arthropoda</taxon>
        <taxon>Hexapoda</taxon>
        <taxon>Insecta</taxon>
        <taxon>Pterygota</taxon>
        <taxon>Neoptera</taxon>
        <taxon>Endopterygota</taxon>
        <taxon>Hymenoptera</taxon>
        <taxon>Apocrita</taxon>
        <taxon>Proctotrupomorpha</taxon>
        <taxon>Chalcidoidea</taxon>
        <taxon>Agaonidae</taxon>
        <taxon>Agaoninae</taxon>
        <taxon>Ceratosolen</taxon>
    </lineage>
</organism>
<proteinExistence type="predicted"/>
<name>A0AAJ7E0E8_9HYME</name>
<sequence>MRLLIPILAVICIVGVKGHEFTEKEKNQSDMEIESCAFENGIHRTQLENLMKTKSVSGTRQLDCFSACVLKKSGFMNDDGTFNENNNVQKEEIIKCRQLKGPSTCETGGKVLQCLLDNGIIP</sequence>
<dbReference type="GeneID" id="105366363"/>
<feature type="signal peptide" evidence="1">
    <location>
        <begin position="1"/>
        <end position="18"/>
    </location>
</feature>
<dbReference type="Pfam" id="PF01395">
    <property type="entry name" value="PBP_GOBP"/>
    <property type="match status" value="1"/>
</dbReference>
<keyword evidence="1" id="KW-0732">Signal</keyword>